<evidence type="ECO:0000313" key="2">
    <source>
        <dbReference type="Proteomes" id="UP001049518"/>
    </source>
</evidence>
<keyword evidence="2" id="KW-1185">Reference proteome</keyword>
<proteinExistence type="predicted"/>
<dbReference type="RefSeq" id="WP_231332077.1">
    <property type="nucleotide sequence ID" value="NZ_CP059572.1"/>
</dbReference>
<evidence type="ECO:0000313" key="1">
    <source>
        <dbReference type="EMBL" id="QXJ25860.1"/>
    </source>
</evidence>
<protein>
    <submittedName>
        <fullName evidence="1">Uncharacterized protein</fullName>
    </submittedName>
</protein>
<reference evidence="1" key="1">
    <citation type="submission" date="2020-07" db="EMBL/GenBank/DDBJ databases">
        <authorList>
            <person name="Tarantini F.S."/>
            <person name="Hong K.W."/>
            <person name="Chan K.G."/>
        </authorList>
    </citation>
    <scope>NUCLEOTIDE SEQUENCE</scope>
    <source>
        <strain evidence="1">32-07</strain>
    </source>
</reference>
<name>A0ABX8R481_9ACTN</name>
<dbReference type="EMBL" id="CP059572">
    <property type="protein sequence ID" value="QXJ25860.1"/>
    <property type="molecule type" value="Genomic_DNA"/>
</dbReference>
<sequence>MDRDHQPGNDHSLLEQFLRQAFISTLKTLDAAIDVDQRLRDLYREVGLALPRGQDNGHE</sequence>
<organism evidence="1 2">
    <name type="scientific">Actinomadura graeca</name>
    <dbReference type="NCBI Taxonomy" id="2750812"/>
    <lineage>
        <taxon>Bacteria</taxon>
        <taxon>Bacillati</taxon>
        <taxon>Actinomycetota</taxon>
        <taxon>Actinomycetes</taxon>
        <taxon>Streptosporangiales</taxon>
        <taxon>Thermomonosporaceae</taxon>
        <taxon>Actinomadura</taxon>
    </lineage>
</organism>
<gene>
    <name evidence="1" type="ORF">AGRA3207_007424</name>
</gene>
<accession>A0ABX8R481</accession>
<dbReference type="Proteomes" id="UP001049518">
    <property type="component" value="Chromosome"/>
</dbReference>